<dbReference type="GO" id="GO:0005524">
    <property type="term" value="F:ATP binding"/>
    <property type="evidence" value="ECO:0007669"/>
    <property type="project" value="UniProtKB-KW"/>
</dbReference>
<gene>
    <name evidence="2" type="primary">tmcAL</name>
    <name evidence="3" type="ORF">IAD22_01635</name>
</gene>
<evidence type="ECO:0000313" key="3">
    <source>
        <dbReference type="EMBL" id="HIU49701.1"/>
    </source>
</evidence>
<comment type="caution">
    <text evidence="3">The sequence shown here is derived from an EMBL/GenBank/DDBJ whole genome shotgun (WGS) entry which is preliminary data.</text>
</comment>
<evidence type="ECO:0000313" key="4">
    <source>
        <dbReference type="Proteomes" id="UP000824118"/>
    </source>
</evidence>
<protein>
    <recommendedName>
        <fullName evidence="2">tRNA(Met) cytidine acetate ligase</fullName>
        <ecNumber evidence="2">6.3.4.-</ecNumber>
    </recommendedName>
</protein>
<comment type="catalytic activity">
    <reaction evidence="2">
        <text>cytidine(34) in elongator tRNA(Met) + acetate + ATP = N(4)-acetylcytidine(34) in elongator tRNA(Met) + AMP + diphosphate</text>
        <dbReference type="Rhea" id="RHEA:58144"/>
        <dbReference type="Rhea" id="RHEA-COMP:10693"/>
        <dbReference type="Rhea" id="RHEA-COMP:10694"/>
        <dbReference type="ChEBI" id="CHEBI:30089"/>
        <dbReference type="ChEBI" id="CHEBI:30616"/>
        <dbReference type="ChEBI" id="CHEBI:33019"/>
        <dbReference type="ChEBI" id="CHEBI:74900"/>
        <dbReference type="ChEBI" id="CHEBI:82748"/>
        <dbReference type="ChEBI" id="CHEBI:456215"/>
    </reaction>
</comment>
<dbReference type="SUPFAM" id="SSF52374">
    <property type="entry name" value="Nucleotidylyl transferase"/>
    <property type="match status" value="1"/>
</dbReference>
<keyword evidence="2" id="KW-0963">Cytoplasm</keyword>
<dbReference type="GO" id="GO:0006400">
    <property type="term" value="P:tRNA modification"/>
    <property type="evidence" value="ECO:0007669"/>
    <property type="project" value="UniProtKB-UniRule"/>
</dbReference>
<keyword evidence="2" id="KW-0547">Nucleotide-binding</keyword>
<dbReference type="GO" id="GO:0005737">
    <property type="term" value="C:cytoplasm"/>
    <property type="evidence" value="ECO:0007669"/>
    <property type="project" value="UniProtKB-SubCell"/>
</dbReference>
<keyword evidence="2" id="KW-0436">Ligase</keyword>
<name>A0A9D1S7D9_9FIRM</name>
<comment type="function">
    <text evidence="2">Catalyzes the formation of N(4)-acetylcytidine (ac(4)C) at the wobble position of elongator tRNA(Met), using acetate and ATP as substrates. First activates an acetate ion to form acetyladenylate (Ac-AMP) and then transfers the acetyl group to tRNA to form ac(4)C34.</text>
</comment>
<dbReference type="HAMAP" id="MF_01539">
    <property type="entry name" value="TmcAL"/>
    <property type="match status" value="1"/>
</dbReference>
<comment type="similarity">
    <text evidence="2">Belongs to the TmcAL family.</text>
</comment>
<dbReference type="InterPro" id="IPR014729">
    <property type="entry name" value="Rossmann-like_a/b/a_fold"/>
</dbReference>
<keyword evidence="1 2" id="KW-0819">tRNA processing</keyword>
<accession>A0A9D1S7D9</accession>
<keyword evidence="2" id="KW-0694">RNA-binding</keyword>
<reference evidence="3" key="2">
    <citation type="journal article" date="2021" name="PeerJ">
        <title>Extensive microbial diversity within the chicken gut microbiome revealed by metagenomics and culture.</title>
        <authorList>
            <person name="Gilroy R."/>
            <person name="Ravi A."/>
            <person name="Getino M."/>
            <person name="Pursley I."/>
            <person name="Horton D.L."/>
            <person name="Alikhan N.F."/>
            <person name="Baker D."/>
            <person name="Gharbi K."/>
            <person name="Hall N."/>
            <person name="Watson M."/>
            <person name="Adriaenssens E.M."/>
            <person name="Foster-Nyarko E."/>
            <person name="Jarju S."/>
            <person name="Secka A."/>
            <person name="Antonio M."/>
            <person name="Oren A."/>
            <person name="Chaudhuri R.R."/>
            <person name="La Ragione R."/>
            <person name="Hildebrand F."/>
            <person name="Pallen M.J."/>
        </authorList>
    </citation>
    <scope>NUCLEOTIDE SEQUENCE</scope>
    <source>
        <strain evidence="3">ChiGjej1B1-1684</strain>
    </source>
</reference>
<dbReference type="InterPro" id="IPR008513">
    <property type="entry name" value="tRNA(Met)_cyd_acetate_ligase"/>
</dbReference>
<evidence type="ECO:0000256" key="1">
    <source>
        <dbReference type="ARBA" id="ARBA00022694"/>
    </source>
</evidence>
<dbReference type="Gene3D" id="3.40.50.620">
    <property type="entry name" value="HUPs"/>
    <property type="match status" value="1"/>
</dbReference>
<feature type="binding site" evidence="2">
    <location>
        <begin position="7"/>
        <end position="20"/>
    </location>
    <ligand>
        <name>ATP</name>
        <dbReference type="ChEBI" id="CHEBI:30616"/>
    </ligand>
</feature>
<dbReference type="PANTHER" id="PTHR37825">
    <property type="entry name" value="TRNA(MET) CYTIDINE ACETATE LIGASE"/>
    <property type="match status" value="1"/>
</dbReference>
<proteinExistence type="inferred from homology"/>
<dbReference type="Pfam" id="PF05636">
    <property type="entry name" value="HIGH_NTase1"/>
    <property type="match status" value="1"/>
</dbReference>
<dbReference type="GO" id="GO:0016879">
    <property type="term" value="F:ligase activity, forming carbon-nitrogen bonds"/>
    <property type="evidence" value="ECO:0007669"/>
    <property type="project" value="UniProtKB-UniRule"/>
</dbReference>
<comment type="subcellular location">
    <subcellularLocation>
        <location evidence="2">Cytoplasm</location>
    </subcellularLocation>
</comment>
<sequence>MKTAAVISEYNPFHNGHKYLNTAIKEHCADAVISIMSGSFTQRGDVALLSKFSRAKTALENGSDLVIELPVPYAVSNAQIFSENGVMAAAALGCVDYLCFGSECGDTEAIIKAARATSDPQVQEQVRLHMKKGDYYPRALTTSINELYGEETGKILAAPNNILGVEYCKALEHTDIIPIAFKRKGAEHDSPEILGNIASASKIRSMVFENKDTEDYSRFTPEMEMAESPVFFDMFDTVIRYILKITTPSFLASLPDVSEGLEHRILAAAGTCSSVQEIIEKVKTKRYTMARLRRIMVHLLLGVTKEIQRTSLPYIRVLGFNETGRKILSRAKDTATLPIIVKPSDSIKTLEPEARRVLEKDILATDIRELALKEKGKSGRDFEVNPKV</sequence>
<dbReference type="PANTHER" id="PTHR37825:SF1">
    <property type="entry name" value="TRNA(MET) CYTIDINE ACETATE LIGASE"/>
    <property type="match status" value="1"/>
</dbReference>
<dbReference type="EC" id="6.3.4.-" evidence="2"/>
<organism evidence="3 4">
    <name type="scientific">Candidatus Limousia pullorum</name>
    <dbReference type="NCBI Taxonomy" id="2840860"/>
    <lineage>
        <taxon>Bacteria</taxon>
        <taxon>Bacillati</taxon>
        <taxon>Bacillota</taxon>
        <taxon>Clostridia</taxon>
        <taxon>Eubacteriales</taxon>
        <taxon>Oscillospiraceae</taxon>
        <taxon>Oscillospiraceae incertae sedis</taxon>
        <taxon>Candidatus Limousia</taxon>
    </lineage>
</organism>
<feature type="binding site" evidence="2">
    <location>
        <position position="183"/>
    </location>
    <ligand>
        <name>ATP</name>
        <dbReference type="ChEBI" id="CHEBI:30616"/>
    </ligand>
</feature>
<reference evidence="3" key="1">
    <citation type="submission" date="2020-10" db="EMBL/GenBank/DDBJ databases">
        <authorList>
            <person name="Gilroy R."/>
        </authorList>
    </citation>
    <scope>NUCLEOTIDE SEQUENCE</scope>
    <source>
        <strain evidence="3">ChiGjej1B1-1684</strain>
    </source>
</reference>
<dbReference type="Proteomes" id="UP000824118">
    <property type="component" value="Unassembled WGS sequence"/>
</dbReference>
<dbReference type="AlphaFoldDB" id="A0A9D1S7D9"/>
<evidence type="ECO:0000256" key="2">
    <source>
        <dbReference type="HAMAP-Rule" id="MF_01539"/>
    </source>
</evidence>
<keyword evidence="2" id="KW-0067">ATP-binding</keyword>
<feature type="binding site" evidence="2">
    <location>
        <position position="101"/>
    </location>
    <ligand>
        <name>ATP</name>
        <dbReference type="ChEBI" id="CHEBI:30616"/>
    </ligand>
</feature>
<dbReference type="GO" id="GO:0000049">
    <property type="term" value="F:tRNA binding"/>
    <property type="evidence" value="ECO:0007669"/>
    <property type="project" value="UniProtKB-KW"/>
</dbReference>
<comment type="caution">
    <text evidence="2">Lacks conserved residue(s) required for the propagation of feature annotation.</text>
</comment>
<keyword evidence="2" id="KW-0820">tRNA-binding</keyword>
<dbReference type="EMBL" id="DVNG01000023">
    <property type="protein sequence ID" value="HIU49701.1"/>
    <property type="molecule type" value="Genomic_DNA"/>
</dbReference>
<feature type="binding site" evidence="2">
    <location>
        <position position="160"/>
    </location>
    <ligand>
        <name>ATP</name>
        <dbReference type="ChEBI" id="CHEBI:30616"/>
    </ligand>
</feature>